<dbReference type="PRINTS" id="PR00821">
    <property type="entry name" value="TAGLIPASE"/>
</dbReference>
<comment type="similarity">
    <text evidence="2 5">Belongs to the AB hydrolase superfamily. Lipase family.</text>
</comment>
<comment type="subcellular location">
    <subcellularLocation>
        <location evidence="1">Secreted</location>
    </subcellularLocation>
</comment>
<name>A0A9X0D3D9_9CNID</name>
<dbReference type="GO" id="GO:0005615">
    <property type="term" value="C:extracellular space"/>
    <property type="evidence" value="ECO:0007669"/>
    <property type="project" value="TreeGrafter"/>
</dbReference>
<evidence type="ECO:0000313" key="9">
    <source>
        <dbReference type="EMBL" id="KAJ7383384.1"/>
    </source>
</evidence>
<evidence type="ECO:0000256" key="6">
    <source>
        <dbReference type="SAM" id="MobiDB-lite"/>
    </source>
</evidence>
<feature type="compositionally biased region" description="Basic and acidic residues" evidence="6">
    <location>
        <begin position="1016"/>
        <end position="1040"/>
    </location>
</feature>
<keyword evidence="7" id="KW-0472">Membrane</keyword>
<feature type="region of interest" description="Disordered" evidence="6">
    <location>
        <begin position="898"/>
        <end position="1105"/>
    </location>
</feature>
<comment type="caution">
    <text evidence="9">The sequence shown here is derived from an EMBL/GenBank/DDBJ whole genome shotgun (WGS) entry which is preliminary data.</text>
</comment>
<dbReference type="InterPro" id="IPR033906">
    <property type="entry name" value="Lipase_N"/>
</dbReference>
<feature type="compositionally biased region" description="Basic and acidic residues" evidence="6">
    <location>
        <begin position="906"/>
        <end position="977"/>
    </location>
</feature>
<evidence type="ECO:0000313" key="10">
    <source>
        <dbReference type="Proteomes" id="UP001163046"/>
    </source>
</evidence>
<keyword evidence="7" id="KW-0812">Transmembrane</keyword>
<dbReference type="OrthoDB" id="199913at2759"/>
<evidence type="ECO:0000256" key="1">
    <source>
        <dbReference type="ARBA" id="ARBA00004613"/>
    </source>
</evidence>
<feature type="transmembrane region" description="Helical" evidence="7">
    <location>
        <begin position="7"/>
        <end position="26"/>
    </location>
</feature>
<dbReference type="PRINTS" id="PR00823">
    <property type="entry name" value="PANCLIPASE"/>
</dbReference>
<dbReference type="InterPro" id="IPR029058">
    <property type="entry name" value="AB_hydrolase_fold"/>
</dbReference>
<dbReference type="Pfam" id="PF00151">
    <property type="entry name" value="Lipase"/>
    <property type="match status" value="3"/>
</dbReference>
<dbReference type="Gene3D" id="3.40.50.1820">
    <property type="entry name" value="alpha/beta hydrolase"/>
    <property type="match status" value="3"/>
</dbReference>
<evidence type="ECO:0000259" key="8">
    <source>
        <dbReference type="Pfam" id="PF00151"/>
    </source>
</evidence>
<dbReference type="Proteomes" id="UP001163046">
    <property type="component" value="Unassembled WGS sequence"/>
</dbReference>
<dbReference type="InterPro" id="IPR000734">
    <property type="entry name" value="TAG_lipase"/>
</dbReference>
<dbReference type="InterPro" id="IPR002331">
    <property type="entry name" value="Lipase_panc"/>
</dbReference>
<sequence length="1105" mass="118452">MIVQYCIWNVLLTTMMTAAAVGFFWARTEVCYDPYGCFRKEGLFTKLPASPYWVGTSFHLFTREGHGIVNANDQKNRNGHGRWASQIRDALLARDDYNVILVDWKWGAKIPYAQAAANTQLVGAQVAEFISFLISSSSGSSTDLAARFYIVGFSLGAQVAGFAGAKLKNSGIILGRITGLDPAGRSFTGAEERFRLDPSDAAFVDVVHTDAGNLENLGTEQIVGNTDFFPNGGRNQPGCVDIGFPVFTILGIATICHHYRAPEYYIATVQNPSNWTASPCQSLSDCKNGKFQACDGVCPTMGFGAHDPIVEGTFFLKTNGARPFIGGSSSSSASSDFPLFGSSCSIGSPDSSDSSCSRIVQVVLLDLVPCGPCAWFMWFSWLSRLSWTSPLTSSIIDDNDNNKLRASNFNISRRTIFVIHGFTESINTWATQMKSALLSREDCNVILVDWSKGAKLLTGYGQAAGNTRLVGAQVAELIRFLITNTSGSPGLANRFYIVGFSLGAQAAGYAGSYLRAKGMKLGRITGLDPASLFFTNRDATIRLDPGDAEYVDVIHTDAGGFGTSQKVGHIDFFPNGGSLQPGCVFNILKPMNIAKCDHMRAPRYYIASVKNSCSWRAYPCQTGYQQFTGGYCLSCNGACPSMGFDADRTNRTGTFYLQTNNNAPFCAGIEVCYGKYGCFSKAEPFNNLALLPLPPLVISPAFRLYTRSNTGQPQFINDYELTKLQNSNFNGSKKTVFVAHGYIEIKPKWMERIKDGLLRNVDCNVILVDWYRGSLPPYVEAAGNTRLVGAMIAELIKFLISQTQSSVDLYHVVGFSLGAHIAGYAGSRLKQNGLTLGRITGLDPAGPLFSTTDPAVRLDPSDARFVDIIHTDADRFGLYQTSGHIDFYPNGGLDQVGCKSLTGGRDPGDPRGSEGIRGDARVSEGIRGDPRGSEGTRGDPRGSEGIRGDPRGREGIRGDPRGSEGIRGDPRGSEGTRGHPRGSKGIRGDARGSEGIRGDPRGSEGIRGDPGASEGIRGDPRGSEGTRGDPRGSEGTRGDPRGPGGIRGDPGGSEGIRGDPRGSEGARGDPRGSGGIRGDPRGSEGPLGDPGGPDGLRGDRRGPFY</sequence>
<dbReference type="GO" id="GO:0016042">
    <property type="term" value="P:lipid catabolic process"/>
    <property type="evidence" value="ECO:0007669"/>
    <property type="project" value="TreeGrafter"/>
</dbReference>
<keyword evidence="7" id="KW-1133">Transmembrane helix</keyword>
<keyword evidence="10" id="KW-1185">Reference proteome</keyword>
<evidence type="ECO:0000256" key="7">
    <source>
        <dbReference type="SAM" id="Phobius"/>
    </source>
</evidence>
<feature type="compositionally biased region" description="Basic and acidic residues" evidence="6">
    <location>
        <begin position="986"/>
        <end position="1007"/>
    </location>
</feature>
<gene>
    <name evidence="9" type="ORF">OS493_028466</name>
</gene>
<protein>
    <recommendedName>
        <fullName evidence="8">Lipase domain-containing protein</fullName>
    </recommendedName>
</protein>
<dbReference type="CDD" id="cd00707">
    <property type="entry name" value="Pancreat_lipase_like"/>
    <property type="match status" value="2"/>
</dbReference>
<evidence type="ECO:0000256" key="4">
    <source>
        <dbReference type="ARBA" id="ARBA00023157"/>
    </source>
</evidence>
<feature type="compositionally biased region" description="Basic and acidic residues" evidence="6">
    <location>
        <begin position="1096"/>
        <end position="1105"/>
    </location>
</feature>
<dbReference type="AlphaFoldDB" id="A0A9X0D3D9"/>
<dbReference type="PANTHER" id="PTHR11610">
    <property type="entry name" value="LIPASE"/>
    <property type="match status" value="1"/>
</dbReference>
<accession>A0A9X0D3D9</accession>
<feature type="compositionally biased region" description="Gly residues" evidence="6">
    <location>
        <begin position="1041"/>
        <end position="1055"/>
    </location>
</feature>
<evidence type="ECO:0000256" key="5">
    <source>
        <dbReference type="RuleBase" id="RU004262"/>
    </source>
</evidence>
<dbReference type="InterPro" id="IPR013818">
    <property type="entry name" value="Lipase"/>
</dbReference>
<keyword evidence="3" id="KW-0964">Secreted</keyword>
<evidence type="ECO:0000256" key="2">
    <source>
        <dbReference type="ARBA" id="ARBA00010701"/>
    </source>
</evidence>
<feature type="domain" description="Lipase" evidence="8">
    <location>
        <begin position="397"/>
        <end position="665"/>
    </location>
</feature>
<keyword evidence="4" id="KW-1015">Disulfide bond</keyword>
<feature type="domain" description="Lipase" evidence="8">
    <location>
        <begin position="80"/>
        <end position="324"/>
    </location>
</feature>
<feature type="compositionally biased region" description="Basic and acidic residues" evidence="6">
    <location>
        <begin position="1056"/>
        <end position="1070"/>
    </location>
</feature>
<dbReference type="EMBL" id="MU825900">
    <property type="protein sequence ID" value="KAJ7383384.1"/>
    <property type="molecule type" value="Genomic_DNA"/>
</dbReference>
<dbReference type="SUPFAM" id="SSF53474">
    <property type="entry name" value="alpha/beta-Hydrolases"/>
    <property type="match status" value="3"/>
</dbReference>
<dbReference type="GO" id="GO:0004806">
    <property type="term" value="F:triacylglycerol lipase activity"/>
    <property type="evidence" value="ECO:0007669"/>
    <property type="project" value="InterPro"/>
</dbReference>
<evidence type="ECO:0000256" key="3">
    <source>
        <dbReference type="ARBA" id="ARBA00022525"/>
    </source>
</evidence>
<reference evidence="9" key="1">
    <citation type="submission" date="2023-01" db="EMBL/GenBank/DDBJ databases">
        <title>Genome assembly of the deep-sea coral Lophelia pertusa.</title>
        <authorList>
            <person name="Herrera S."/>
            <person name="Cordes E."/>
        </authorList>
    </citation>
    <scope>NUCLEOTIDE SEQUENCE</scope>
    <source>
        <strain evidence="9">USNM1676648</strain>
        <tissue evidence="9">Polyp</tissue>
    </source>
</reference>
<feature type="domain" description="Lipase" evidence="8">
    <location>
        <begin position="670"/>
        <end position="901"/>
    </location>
</feature>
<organism evidence="9 10">
    <name type="scientific">Desmophyllum pertusum</name>
    <dbReference type="NCBI Taxonomy" id="174260"/>
    <lineage>
        <taxon>Eukaryota</taxon>
        <taxon>Metazoa</taxon>
        <taxon>Cnidaria</taxon>
        <taxon>Anthozoa</taxon>
        <taxon>Hexacorallia</taxon>
        <taxon>Scleractinia</taxon>
        <taxon>Caryophylliina</taxon>
        <taxon>Caryophylliidae</taxon>
        <taxon>Desmophyllum</taxon>
    </lineage>
</organism>
<proteinExistence type="inferred from homology"/>